<keyword evidence="3 6" id="KW-0812">Transmembrane</keyword>
<dbReference type="RefSeq" id="WP_164461791.1">
    <property type="nucleotide sequence ID" value="NZ_JACIJB010000014.1"/>
</dbReference>
<feature type="domain" description="Lipid desaturase" evidence="7">
    <location>
        <begin position="16"/>
        <end position="171"/>
    </location>
</feature>
<gene>
    <name evidence="8" type="ORF">FHS65_002479</name>
</gene>
<accession>A0A7W9A5Q6</accession>
<feature type="transmembrane region" description="Helical" evidence="6">
    <location>
        <begin position="68"/>
        <end position="87"/>
    </location>
</feature>
<evidence type="ECO:0000256" key="6">
    <source>
        <dbReference type="SAM" id="Phobius"/>
    </source>
</evidence>
<protein>
    <submittedName>
        <fullName evidence="8">Ubiquitin-conjugating enzyme E2 variant</fullName>
    </submittedName>
</protein>
<evidence type="ECO:0000256" key="4">
    <source>
        <dbReference type="ARBA" id="ARBA00022989"/>
    </source>
</evidence>
<dbReference type="EMBL" id="JACIJB010000014">
    <property type="protein sequence ID" value="MBB5661710.1"/>
    <property type="molecule type" value="Genomic_DNA"/>
</dbReference>
<evidence type="ECO:0000256" key="2">
    <source>
        <dbReference type="ARBA" id="ARBA00007620"/>
    </source>
</evidence>
<dbReference type="InterPro" id="IPR053335">
    <property type="entry name" value="Fatty_acid_desaturase_CarF"/>
</dbReference>
<keyword evidence="5 6" id="KW-0472">Membrane</keyword>
<name>A0A7W9A5Q6_9CAUL</name>
<comment type="similarity">
    <text evidence="2">Belongs to the fatty acid desaturase CarF family.</text>
</comment>
<evidence type="ECO:0000256" key="5">
    <source>
        <dbReference type="ARBA" id="ARBA00023136"/>
    </source>
</evidence>
<sequence length="194" mass="21788">MLALLQVVVTLIAGLLLADFASGVIHWVIDRYTPGSTPVIGTHFVRFIHEHHERPHAMFQLLWVVNNAGFFILVGSLFGLCCAFGWLNPVTLSAFAFGACANQIHAWAHRRPRYLARIVRPLQRFGILQSPRHHGVHHGASPTEHYCLITDWVNPVVDRLDLWRRAEVGLSYLGLKPMAYARPNPNYVVPTATA</sequence>
<dbReference type="PANTHER" id="PTHR48230:SF1">
    <property type="entry name" value="LIPID DESATURASE DOMAIN-CONTAINING PROTEIN"/>
    <property type="match status" value="1"/>
</dbReference>
<proteinExistence type="inferred from homology"/>
<evidence type="ECO:0000259" key="7">
    <source>
        <dbReference type="Pfam" id="PF10520"/>
    </source>
</evidence>
<dbReference type="Proteomes" id="UP000548978">
    <property type="component" value="Unassembled WGS sequence"/>
</dbReference>
<dbReference type="GO" id="GO:0016020">
    <property type="term" value="C:membrane"/>
    <property type="evidence" value="ECO:0007669"/>
    <property type="project" value="UniProtKB-SubCell"/>
</dbReference>
<dbReference type="AlphaFoldDB" id="A0A7W9A5Q6"/>
<keyword evidence="4 6" id="KW-1133">Transmembrane helix</keyword>
<dbReference type="Pfam" id="PF10520">
    <property type="entry name" value="Lipid_desat"/>
    <property type="match status" value="1"/>
</dbReference>
<keyword evidence="9" id="KW-1185">Reference proteome</keyword>
<evidence type="ECO:0000313" key="9">
    <source>
        <dbReference type="Proteomes" id="UP000548978"/>
    </source>
</evidence>
<evidence type="ECO:0000256" key="1">
    <source>
        <dbReference type="ARBA" id="ARBA00004141"/>
    </source>
</evidence>
<comment type="caution">
    <text evidence="8">The sequence shown here is derived from an EMBL/GenBank/DDBJ whole genome shotgun (WGS) entry which is preliminary data.</text>
</comment>
<dbReference type="PANTHER" id="PTHR48230">
    <property type="match status" value="1"/>
</dbReference>
<organism evidence="8 9">
    <name type="scientific">Brevundimonas halotolerans</name>
    <dbReference type="NCBI Taxonomy" id="69670"/>
    <lineage>
        <taxon>Bacteria</taxon>
        <taxon>Pseudomonadati</taxon>
        <taxon>Pseudomonadota</taxon>
        <taxon>Alphaproteobacteria</taxon>
        <taxon>Caulobacterales</taxon>
        <taxon>Caulobacteraceae</taxon>
        <taxon>Brevundimonas</taxon>
    </lineage>
</organism>
<evidence type="ECO:0000313" key="8">
    <source>
        <dbReference type="EMBL" id="MBB5661710.1"/>
    </source>
</evidence>
<comment type="subcellular location">
    <subcellularLocation>
        <location evidence="1">Membrane</location>
        <topology evidence="1">Multi-pass membrane protein</topology>
    </subcellularLocation>
</comment>
<dbReference type="InterPro" id="IPR019547">
    <property type="entry name" value="Lipid_desat"/>
</dbReference>
<evidence type="ECO:0000256" key="3">
    <source>
        <dbReference type="ARBA" id="ARBA00022692"/>
    </source>
</evidence>
<reference evidence="8 9" key="1">
    <citation type="submission" date="2020-08" db="EMBL/GenBank/DDBJ databases">
        <title>Genomic Encyclopedia of Type Strains, Phase IV (KMG-IV): sequencing the most valuable type-strain genomes for metagenomic binning, comparative biology and taxonomic classification.</title>
        <authorList>
            <person name="Goeker M."/>
        </authorList>
    </citation>
    <scope>NUCLEOTIDE SEQUENCE [LARGE SCALE GENOMIC DNA]</scope>
    <source>
        <strain evidence="8 9">DSM 24448</strain>
    </source>
</reference>